<reference evidence="3" key="1">
    <citation type="submission" date="2015-10" db="EMBL/GenBank/DDBJ databases">
        <authorList>
            <person name="Ju K.-S."/>
            <person name="Doroghazi J.R."/>
            <person name="Metcalf W.W."/>
        </authorList>
    </citation>
    <scope>NUCLEOTIDE SEQUENCE [LARGE SCALE GENOMIC DNA]</scope>
    <source>
        <strain evidence="3">NRRL 3151</strain>
    </source>
</reference>
<feature type="region of interest" description="Disordered" evidence="1">
    <location>
        <begin position="134"/>
        <end position="168"/>
    </location>
</feature>
<accession>A0A0X3V0G2</accession>
<comment type="caution">
    <text evidence="2">The sequence shown here is derived from an EMBL/GenBank/DDBJ whole genome shotgun (WGS) entry which is preliminary data.</text>
</comment>
<dbReference type="AlphaFoldDB" id="A0A0X3V0G2"/>
<evidence type="ECO:0000256" key="1">
    <source>
        <dbReference type="SAM" id="MobiDB-lite"/>
    </source>
</evidence>
<dbReference type="Proteomes" id="UP000053923">
    <property type="component" value="Unassembled WGS sequence"/>
</dbReference>
<protein>
    <submittedName>
        <fullName evidence="2">Uncharacterized protein</fullName>
    </submittedName>
</protein>
<organism evidence="2 3">
    <name type="scientific">Streptomyces regalis</name>
    <dbReference type="NCBI Taxonomy" id="68262"/>
    <lineage>
        <taxon>Bacteria</taxon>
        <taxon>Bacillati</taxon>
        <taxon>Actinomycetota</taxon>
        <taxon>Actinomycetes</taxon>
        <taxon>Kitasatosporales</taxon>
        <taxon>Streptomycetaceae</taxon>
        <taxon>Streptomyces</taxon>
    </lineage>
</organism>
<evidence type="ECO:0000313" key="2">
    <source>
        <dbReference type="EMBL" id="KUL38265.1"/>
    </source>
</evidence>
<gene>
    <name evidence="2" type="ORF">ADL12_16825</name>
</gene>
<evidence type="ECO:0000313" key="3">
    <source>
        <dbReference type="Proteomes" id="UP000053923"/>
    </source>
</evidence>
<proteinExistence type="predicted"/>
<dbReference type="EMBL" id="LLZG01000115">
    <property type="protein sequence ID" value="KUL38265.1"/>
    <property type="molecule type" value="Genomic_DNA"/>
</dbReference>
<name>A0A0X3V0G2_9ACTN</name>
<sequence>MRGGAGGVGPGVGVRREQGVVLLPAGQQQTHSPTLEFARAGGPPWQVEAGEQRQVGLFGDQDPALGVQDVAGEFGAAAGGVDAGDGGAGEGRRAQPQGVFRGVVEQHPDVRAGRHQVGQQGCPGRGARRHLVMGKRPPFAPQPRTVVAPSAGDEFRDRTPVGLHGGAR</sequence>
<keyword evidence="3" id="KW-1185">Reference proteome</keyword>